<feature type="domain" description="Major facilitator superfamily (MFS) profile" evidence="7">
    <location>
        <begin position="9"/>
        <end position="460"/>
    </location>
</feature>
<evidence type="ECO:0000259" key="7">
    <source>
        <dbReference type="PROSITE" id="PS50850"/>
    </source>
</evidence>
<organism evidence="8 9">
    <name type="scientific">Nocardioides ginsengisoli</name>
    <dbReference type="NCBI Taxonomy" id="363868"/>
    <lineage>
        <taxon>Bacteria</taxon>
        <taxon>Bacillati</taxon>
        <taxon>Actinomycetota</taxon>
        <taxon>Actinomycetes</taxon>
        <taxon>Propionibacteriales</taxon>
        <taxon>Nocardioidaceae</taxon>
        <taxon>Nocardioides</taxon>
    </lineage>
</organism>
<dbReference type="Pfam" id="PF07690">
    <property type="entry name" value="MFS_1"/>
    <property type="match status" value="1"/>
</dbReference>
<dbReference type="Proteomes" id="UP001597229">
    <property type="component" value="Unassembled WGS sequence"/>
</dbReference>
<dbReference type="PROSITE" id="PS50850">
    <property type="entry name" value="MFS"/>
    <property type="match status" value="1"/>
</dbReference>
<evidence type="ECO:0000256" key="5">
    <source>
        <dbReference type="ARBA" id="ARBA00023136"/>
    </source>
</evidence>
<keyword evidence="2" id="KW-0813">Transport</keyword>
<dbReference type="Gene3D" id="1.20.1720.10">
    <property type="entry name" value="Multidrug resistance protein D"/>
    <property type="match status" value="1"/>
</dbReference>
<gene>
    <name evidence="8" type="ORF">ACFQ3F_06340</name>
</gene>
<feature type="transmembrane region" description="Helical" evidence="6">
    <location>
        <begin position="199"/>
        <end position="216"/>
    </location>
</feature>
<evidence type="ECO:0000256" key="4">
    <source>
        <dbReference type="ARBA" id="ARBA00022989"/>
    </source>
</evidence>
<dbReference type="SUPFAM" id="SSF103473">
    <property type="entry name" value="MFS general substrate transporter"/>
    <property type="match status" value="1"/>
</dbReference>
<feature type="transmembrane region" description="Helical" evidence="6">
    <location>
        <begin position="358"/>
        <end position="380"/>
    </location>
</feature>
<feature type="transmembrane region" description="Helical" evidence="6">
    <location>
        <begin position="260"/>
        <end position="288"/>
    </location>
</feature>
<keyword evidence="9" id="KW-1185">Reference proteome</keyword>
<proteinExistence type="predicted"/>
<dbReference type="EMBL" id="JBHTLX010000008">
    <property type="protein sequence ID" value="MFD1247401.1"/>
    <property type="molecule type" value="Genomic_DNA"/>
</dbReference>
<keyword evidence="4 6" id="KW-1133">Transmembrane helix</keyword>
<dbReference type="RefSeq" id="WP_367921364.1">
    <property type="nucleotide sequence ID" value="NZ_BAABAC010000042.1"/>
</dbReference>
<evidence type="ECO:0000256" key="3">
    <source>
        <dbReference type="ARBA" id="ARBA00022692"/>
    </source>
</evidence>
<comment type="subcellular location">
    <subcellularLocation>
        <location evidence="1">Cell membrane</location>
        <topology evidence="1">Multi-pass membrane protein</topology>
    </subcellularLocation>
</comment>
<dbReference type="PANTHER" id="PTHR42718">
    <property type="entry name" value="MAJOR FACILITATOR SUPERFAMILY MULTIDRUG TRANSPORTER MFSC"/>
    <property type="match status" value="1"/>
</dbReference>
<feature type="transmembrane region" description="Helical" evidence="6">
    <location>
        <begin position="12"/>
        <end position="31"/>
    </location>
</feature>
<accession>A0ABW3VWC5</accession>
<dbReference type="InterPro" id="IPR011701">
    <property type="entry name" value="MFS"/>
</dbReference>
<comment type="caution">
    <text evidence="8">The sequence shown here is derived from an EMBL/GenBank/DDBJ whole genome shotgun (WGS) entry which is preliminary data.</text>
</comment>
<dbReference type="InterPro" id="IPR020846">
    <property type="entry name" value="MFS_dom"/>
</dbReference>
<feature type="transmembrane region" description="Helical" evidence="6">
    <location>
        <begin position="167"/>
        <end position="187"/>
    </location>
</feature>
<feature type="transmembrane region" description="Helical" evidence="6">
    <location>
        <begin position="434"/>
        <end position="456"/>
    </location>
</feature>
<feature type="transmembrane region" description="Helical" evidence="6">
    <location>
        <begin position="51"/>
        <end position="72"/>
    </location>
</feature>
<feature type="transmembrane region" description="Helical" evidence="6">
    <location>
        <begin position="300"/>
        <end position="320"/>
    </location>
</feature>
<evidence type="ECO:0000256" key="2">
    <source>
        <dbReference type="ARBA" id="ARBA00022448"/>
    </source>
</evidence>
<evidence type="ECO:0000256" key="1">
    <source>
        <dbReference type="ARBA" id="ARBA00004651"/>
    </source>
</evidence>
<feature type="transmembrane region" description="Helical" evidence="6">
    <location>
        <begin position="79"/>
        <end position="98"/>
    </location>
</feature>
<feature type="transmembrane region" description="Helical" evidence="6">
    <location>
        <begin position="332"/>
        <end position="352"/>
    </location>
</feature>
<feature type="transmembrane region" description="Helical" evidence="6">
    <location>
        <begin position="401"/>
        <end position="422"/>
    </location>
</feature>
<reference evidence="9" key="1">
    <citation type="journal article" date="2019" name="Int. J. Syst. Evol. Microbiol.">
        <title>The Global Catalogue of Microorganisms (GCM) 10K type strain sequencing project: providing services to taxonomists for standard genome sequencing and annotation.</title>
        <authorList>
            <consortium name="The Broad Institute Genomics Platform"/>
            <consortium name="The Broad Institute Genome Sequencing Center for Infectious Disease"/>
            <person name="Wu L."/>
            <person name="Ma J."/>
        </authorList>
    </citation>
    <scope>NUCLEOTIDE SEQUENCE [LARGE SCALE GENOMIC DNA]</scope>
    <source>
        <strain evidence="9">CCUG 52478</strain>
    </source>
</reference>
<feature type="transmembrane region" description="Helical" evidence="6">
    <location>
        <begin position="104"/>
        <end position="124"/>
    </location>
</feature>
<keyword evidence="3 6" id="KW-0812">Transmembrane</keyword>
<dbReference type="Gene3D" id="1.20.1250.20">
    <property type="entry name" value="MFS general substrate transporter like domains"/>
    <property type="match status" value="1"/>
</dbReference>
<sequence>MSSESGDREARGVLPGILLVTTVTGVVGSLGTPLVTGIARTEGVSLVTAQWAITATLVTAAVVSPVVGRLGAGRRRRPALLGCLALVVIGTALGALPLGFGPLLVGRILQGLAFAIVPLAFSIARTELPAERIRGAVAAISVANVTAAGLGFPVTALVATLAGTKGAFGWACALAASALVVAVFVVPDSDEEAPHGVDWLGAVLLSSATTAVLFAVTQAKSWGTTSPLTLGLLAGGVLAYVACGWWLLRAERPLVDLRVAVRPGVLVANVCGLLAALGMFVLLSLSMILVQTTSEHGYGLGRSVAVAGLMLTPYAVTSVLGSRIALWWGRFVAPDLLLACGCLLFAVANLALALGHDALWKVTLAVVIGGFGSGMTFNSMPWLMVRFVPPAETGSALSFNLVLRFLGMSTGSALALAVLAAFAESGRQTSESGFTAGGLAGAALSLLAAVTCLVLGRTRHTEPERIETPTRASAEERV</sequence>
<evidence type="ECO:0000313" key="9">
    <source>
        <dbReference type="Proteomes" id="UP001597229"/>
    </source>
</evidence>
<feature type="transmembrane region" description="Helical" evidence="6">
    <location>
        <begin position="228"/>
        <end position="248"/>
    </location>
</feature>
<evidence type="ECO:0000256" key="6">
    <source>
        <dbReference type="SAM" id="Phobius"/>
    </source>
</evidence>
<protein>
    <submittedName>
        <fullName evidence="8">MFS transporter</fullName>
    </submittedName>
</protein>
<evidence type="ECO:0000313" key="8">
    <source>
        <dbReference type="EMBL" id="MFD1247401.1"/>
    </source>
</evidence>
<feature type="transmembrane region" description="Helical" evidence="6">
    <location>
        <begin position="136"/>
        <end position="161"/>
    </location>
</feature>
<dbReference type="PANTHER" id="PTHR42718:SF9">
    <property type="entry name" value="MAJOR FACILITATOR SUPERFAMILY MULTIDRUG TRANSPORTER MFSC"/>
    <property type="match status" value="1"/>
</dbReference>
<dbReference type="InterPro" id="IPR036259">
    <property type="entry name" value="MFS_trans_sf"/>
</dbReference>
<keyword evidence="5 6" id="KW-0472">Membrane</keyword>
<name>A0ABW3VWC5_9ACTN</name>